<evidence type="ECO:0000313" key="2">
    <source>
        <dbReference type="EMBL" id="VDP04095.1"/>
    </source>
</evidence>
<dbReference type="SUPFAM" id="SSF56672">
    <property type="entry name" value="DNA/RNA polymerases"/>
    <property type="match status" value="1"/>
</dbReference>
<dbReference type="InterPro" id="IPR043502">
    <property type="entry name" value="DNA/RNA_pol_sf"/>
</dbReference>
<proteinExistence type="predicted"/>
<protein>
    <submittedName>
        <fullName evidence="4">Reverse transcriptase domain-containing protein</fullName>
    </submittedName>
</protein>
<evidence type="ECO:0000313" key="4">
    <source>
        <dbReference type="WBParaSite" id="HPBE_0001583901-mRNA-1"/>
    </source>
</evidence>
<accession>A0A183G378</accession>
<dbReference type="EMBL" id="UZAH01029071">
    <property type="protein sequence ID" value="VDP04095.1"/>
    <property type="molecule type" value="Genomic_DNA"/>
</dbReference>
<dbReference type="OrthoDB" id="410104at2759"/>
<sequence length="226" mass="25563">MKLGNAAGPDGMPVEARKVLGNCGVNWLTQFFNRVTLGSKMPDDWSNSIIVPIFKQKGDASDCSSYRGIKLISHTMKVYVRLVDSRLREMVTISQEQWGFMPKSSTTDAIFIARQVMQECGEKRMPCYLAFLDLEKAYDRPQRAVLWKSLRGRGVSERLISVIKDMYEDSKASVRTPHGMTKKMDITVGVHQGSALSPFLFVLTLDCIVNHLEEGPLRYRPSSRRP</sequence>
<dbReference type="PROSITE" id="PS50878">
    <property type="entry name" value="RT_POL"/>
    <property type="match status" value="1"/>
</dbReference>
<dbReference type="Pfam" id="PF00078">
    <property type="entry name" value="RVT_1"/>
    <property type="match status" value="1"/>
</dbReference>
<dbReference type="PANTHER" id="PTHR19446">
    <property type="entry name" value="REVERSE TRANSCRIPTASES"/>
    <property type="match status" value="1"/>
</dbReference>
<dbReference type="Proteomes" id="UP000050761">
    <property type="component" value="Unassembled WGS sequence"/>
</dbReference>
<feature type="domain" description="Reverse transcriptase" evidence="1">
    <location>
        <begin position="34"/>
        <end position="226"/>
    </location>
</feature>
<organism evidence="3 4">
    <name type="scientific">Heligmosomoides polygyrus</name>
    <name type="common">Parasitic roundworm</name>
    <dbReference type="NCBI Taxonomy" id="6339"/>
    <lineage>
        <taxon>Eukaryota</taxon>
        <taxon>Metazoa</taxon>
        <taxon>Ecdysozoa</taxon>
        <taxon>Nematoda</taxon>
        <taxon>Chromadorea</taxon>
        <taxon>Rhabditida</taxon>
        <taxon>Rhabditina</taxon>
        <taxon>Rhabditomorpha</taxon>
        <taxon>Strongyloidea</taxon>
        <taxon>Heligmosomidae</taxon>
        <taxon>Heligmosomoides</taxon>
    </lineage>
</organism>
<dbReference type="AlphaFoldDB" id="A0A183G378"/>
<reference evidence="4" key="2">
    <citation type="submission" date="2019-09" db="UniProtKB">
        <authorList>
            <consortium name="WormBaseParasite"/>
        </authorList>
    </citation>
    <scope>IDENTIFICATION</scope>
</reference>
<gene>
    <name evidence="2" type="ORF">HPBE_LOCUS15838</name>
</gene>
<dbReference type="CDD" id="cd01650">
    <property type="entry name" value="RT_nLTR_like"/>
    <property type="match status" value="1"/>
</dbReference>
<accession>A0A3P8BBB7</accession>
<evidence type="ECO:0000259" key="1">
    <source>
        <dbReference type="PROSITE" id="PS50878"/>
    </source>
</evidence>
<dbReference type="WBParaSite" id="HPBE_0001583901-mRNA-1">
    <property type="protein sequence ID" value="HPBE_0001583901-mRNA-1"/>
    <property type="gene ID" value="HPBE_0001583901"/>
</dbReference>
<name>A0A183G378_HELPZ</name>
<evidence type="ECO:0000313" key="3">
    <source>
        <dbReference type="Proteomes" id="UP000050761"/>
    </source>
</evidence>
<dbReference type="InterPro" id="IPR000477">
    <property type="entry name" value="RT_dom"/>
</dbReference>
<keyword evidence="3" id="KW-1185">Reference proteome</keyword>
<reference evidence="2 3" key="1">
    <citation type="submission" date="2018-11" db="EMBL/GenBank/DDBJ databases">
        <authorList>
            <consortium name="Pathogen Informatics"/>
        </authorList>
    </citation>
    <scope>NUCLEOTIDE SEQUENCE [LARGE SCALE GENOMIC DNA]</scope>
</reference>